<evidence type="ECO:0000256" key="3">
    <source>
        <dbReference type="SAM" id="SignalP"/>
    </source>
</evidence>
<dbReference type="Gene3D" id="2.60.120.430">
    <property type="entry name" value="Galactose-binding lectin"/>
    <property type="match status" value="1"/>
</dbReference>
<dbReference type="GO" id="GO:0016788">
    <property type="term" value="F:hydrolase activity, acting on ester bonds"/>
    <property type="evidence" value="ECO:0007669"/>
    <property type="project" value="UniProtKB-ARBA"/>
</dbReference>
<dbReference type="Pfam" id="PF13472">
    <property type="entry name" value="Lipase_GDSL_2"/>
    <property type="match status" value="1"/>
</dbReference>
<dbReference type="PANTHER" id="PTHR43695:SF1">
    <property type="entry name" value="RHAMNOGALACTURONAN ACETYLESTERASE"/>
    <property type="match status" value="1"/>
</dbReference>
<keyword evidence="6" id="KW-1185">Reference proteome</keyword>
<dbReference type="Proteomes" id="UP000257136">
    <property type="component" value="Unassembled WGS sequence"/>
</dbReference>
<feature type="chain" id="PRO_5017693679" evidence="3">
    <location>
        <begin position="22"/>
        <end position="434"/>
    </location>
</feature>
<keyword evidence="2" id="KW-0378">Hydrolase</keyword>
<dbReference type="InterPro" id="IPR036514">
    <property type="entry name" value="SGNH_hydro_sf"/>
</dbReference>
<feature type="domain" description="SGNH hydrolase-type esterase" evidence="4">
    <location>
        <begin position="189"/>
        <end position="345"/>
    </location>
</feature>
<protein>
    <submittedName>
        <fullName evidence="5">Lysophospholipase L1-like esterase</fullName>
    </submittedName>
</protein>
<dbReference type="InterPro" id="IPR008979">
    <property type="entry name" value="Galactose-bd-like_sf"/>
</dbReference>
<feature type="signal peptide" evidence="3">
    <location>
        <begin position="1"/>
        <end position="21"/>
    </location>
</feature>
<comment type="similarity">
    <text evidence="1">Belongs to the 'GDSL' lipolytic enzyme family.</text>
</comment>
<comment type="caution">
    <text evidence="5">The sequence shown here is derived from an EMBL/GenBank/DDBJ whole genome shotgun (WGS) entry which is preliminary data.</text>
</comment>
<organism evidence="5 6">
    <name type="scientific">Flavobacterium aquicola</name>
    <dbReference type="NCBI Taxonomy" id="1682742"/>
    <lineage>
        <taxon>Bacteria</taxon>
        <taxon>Pseudomonadati</taxon>
        <taxon>Bacteroidota</taxon>
        <taxon>Flavobacteriia</taxon>
        <taxon>Flavobacteriales</taxon>
        <taxon>Flavobacteriaceae</taxon>
        <taxon>Flavobacterium</taxon>
    </lineage>
</organism>
<dbReference type="EMBL" id="QUNI01000008">
    <property type="protein sequence ID" value="REG97965.1"/>
    <property type="molecule type" value="Genomic_DNA"/>
</dbReference>
<proteinExistence type="inferred from homology"/>
<dbReference type="RefSeq" id="WP_115813916.1">
    <property type="nucleotide sequence ID" value="NZ_QUNI01000008.1"/>
</dbReference>
<dbReference type="OrthoDB" id="9807041at2"/>
<dbReference type="InterPro" id="IPR013830">
    <property type="entry name" value="SGNH_hydro"/>
</dbReference>
<sequence>MKHFKSIFLFLCITHLFCANAQDNAPIKEFYFGTNADKKTGTVINKAVVYTKAIGYGFDLQSDKNVAFDDKSISAKSPFYFSMKLSEGNYSVEVVLGGNNSGITTVKAESRRLMLREIKTAPKETKTMRFVVNVRNAKFDINNTINLKSAELKGLNWDEKLTLEFLGTSIVQSIKVTPISKIITIYMAGDSTVMEHDMEPWASWPQFFQNYLTTDVVIADYAYSGLTLRSFEATYRLEKILYLMEPGDYLFIEFGHNDEKATGDGKSASGVYTALLKDLITKTRNKGGSPILITPVQRRIFNSNGTLKPTHGEFPDAMRKVAQEMQVPLIDVTKMTTSLYQSWGNELSKKAFVHYPDGTFPGQIGALADNTHFNSFGANEVARCIVQNIKNAGFAFAKHIKPTVPHYIFKNPGKPSDWTVPMSARIGTDKPDGE</sequence>
<evidence type="ECO:0000259" key="4">
    <source>
        <dbReference type="Pfam" id="PF13472"/>
    </source>
</evidence>
<accession>A0A3E0EII1</accession>
<evidence type="ECO:0000313" key="6">
    <source>
        <dbReference type="Proteomes" id="UP000257136"/>
    </source>
</evidence>
<evidence type="ECO:0000313" key="5">
    <source>
        <dbReference type="EMBL" id="REG97965.1"/>
    </source>
</evidence>
<dbReference type="SUPFAM" id="SSF49785">
    <property type="entry name" value="Galactose-binding domain-like"/>
    <property type="match status" value="1"/>
</dbReference>
<reference evidence="5 6" key="1">
    <citation type="submission" date="2018-08" db="EMBL/GenBank/DDBJ databases">
        <title>Genomic Encyclopedia of Archaeal and Bacterial Type Strains, Phase II (KMG-II): from individual species to whole genera.</title>
        <authorList>
            <person name="Goeker M."/>
        </authorList>
    </citation>
    <scope>NUCLEOTIDE SEQUENCE [LARGE SCALE GENOMIC DNA]</scope>
    <source>
        <strain evidence="5 6">DSM 100880</strain>
    </source>
</reference>
<name>A0A3E0EII1_9FLAO</name>
<dbReference type="CDD" id="cd01821">
    <property type="entry name" value="Rhamnogalacturan_acetylesterase_like"/>
    <property type="match status" value="1"/>
</dbReference>
<gene>
    <name evidence="5" type="ORF">C8P67_108130</name>
</gene>
<dbReference type="PANTHER" id="PTHR43695">
    <property type="entry name" value="PUTATIVE (AFU_ORTHOLOGUE AFUA_2G17250)-RELATED"/>
    <property type="match status" value="1"/>
</dbReference>
<evidence type="ECO:0000256" key="1">
    <source>
        <dbReference type="ARBA" id="ARBA00008668"/>
    </source>
</evidence>
<keyword evidence="3" id="KW-0732">Signal</keyword>
<dbReference type="InterPro" id="IPR037459">
    <property type="entry name" value="RhgT-like"/>
</dbReference>
<dbReference type="AlphaFoldDB" id="A0A3E0EII1"/>
<dbReference type="Gene3D" id="3.40.50.1110">
    <property type="entry name" value="SGNH hydrolase"/>
    <property type="match status" value="1"/>
</dbReference>
<dbReference type="SUPFAM" id="SSF52266">
    <property type="entry name" value="SGNH hydrolase"/>
    <property type="match status" value="1"/>
</dbReference>
<evidence type="ECO:0000256" key="2">
    <source>
        <dbReference type="ARBA" id="ARBA00022801"/>
    </source>
</evidence>